<name>A0A845UCX3_9PROT</name>
<keyword evidence="2" id="KW-0813">Transport</keyword>
<accession>A0A845UCX3</accession>
<gene>
    <name evidence="4" type="ORF">GL267_14570</name>
</gene>
<evidence type="ECO:0000256" key="1">
    <source>
        <dbReference type="ARBA" id="ARBA00009075"/>
    </source>
</evidence>
<dbReference type="AlphaFoldDB" id="A0A845UCX3"/>
<dbReference type="EMBL" id="WNJL01000050">
    <property type="protein sequence ID" value="NDU43801.1"/>
    <property type="molecule type" value="Genomic_DNA"/>
</dbReference>
<dbReference type="InterPro" id="IPR005318">
    <property type="entry name" value="OM_porin_bac"/>
</dbReference>
<dbReference type="Pfam" id="PF03573">
    <property type="entry name" value="OprD"/>
    <property type="match status" value="1"/>
</dbReference>
<dbReference type="InterPro" id="IPR023614">
    <property type="entry name" value="Porin_dom_sf"/>
</dbReference>
<protein>
    <submittedName>
        <fullName evidence="4">Outer membrane porin, OprD family</fullName>
    </submittedName>
</protein>
<keyword evidence="3" id="KW-0732">Signal</keyword>
<dbReference type="Gene3D" id="2.40.160.10">
    <property type="entry name" value="Porin"/>
    <property type="match status" value="1"/>
</dbReference>
<evidence type="ECO:0000313" key="4">
    <source>
        <dbReference type="EMBL" id="NDU43801.1"/>
    </source>
</evidence>
<dbReference type="RefSeq" id="WP_163099210.1">
    <property type="nucleotide sequence ID" value="NZ_CP127523.1"/>
</dbReference>
<evidence type="ECO:0000256" key="2">
    <source>
        <dbReference type="ARBA" id="ARBA00022448"/>
    </source>
</evidence>
<reference evidence="4" key="1">
    <citation type="submission" date="2019-11" db="EMBL/GenBank/DDBJ databases">
        <title>Acidithiobacillus ferrianus sp. nov.: a facultatively anaerobic and extremely acidophilic chemolithoautotroph.</title>
        <authorList>
            <person name="Norris P.R."/>
            <person name="Falagan C."/>
            <person name="Moya-Beltran A."/>
            <person name="Castro M."/>
            <person name="Quatrini R."/>
            <person name="Johnson D.B."/>
        </authorList>
    </citation>
    <scope>NUCLEOTIDE SEQUENCE [LARGE SCALE GENOMIC DNA]</scope>
    <source>
        <strain evidence="4">MG</strain>
    </source>
</reference>
<dbReference type="GO" id="GO:0016020">
    <property type="term" value="C:membrane"/>
    <property type="evidence" value="ECO:0007669"/>
    <property type="project" value="InterPro"/>
</dbReference>
<evidence type="ECO:0000256" key="3">
    <source>
        <dbReference type="ARBA" id="ARBA00022729"/>
    </source>
</evidence>
<proteinExistence type="inferred from homology"/>
<comment type="similarity">
    <text evidence="1">Belongs to the outer membrane porin (Opr) (TC 1.B.25) family.</text>
</comment>
<comment type="caution">
    <text evidence="4">The sequence shown here is derived from an EMBL/GenBank/DDBJ whole genome shotgun (WGS) entry which is preliminary data.</text>
</comment>
<sequence>MNKILFSAILFASTSYPLLTWAGTLTQFFQKSKISGQVRSYYFNRLYGAANVPNQDAFALGGLLDIKSAPFLGGFGVGVSFYTANDLGTHGYSPATVDTTMMGLTSSLNALGQAYIQYANPGQQLLVRAGDQIINTPWMNNSDARILPATYQAIFAQYSPFPGIKLEALREFRWKSRTSPDYYKDNLYYSTGYSGDPIYGGVPKLPNSASQAQGALAFSASATVVGTKAQVWYYDFYHFAKMFYGSAQYTLKTATGIVDPLVGVQFVREWESNSLLNAGAGAQPVDNVIGDTVNSSAWGVQVGANFDIAPTILGKGQFTWSYNGIVPHVGAVGGGAIVSPYTIGYATDPLYTTSMIRGLVEMGPGDGWKVKWIQNILHKQFLWMAAFARYHTYYSGNSNDVYVDLTYFPGGMFKGLSVRDRMEVANGGLVHDTPLNPGNKTFIYNRVMLTYMF</sequence>
<organism evidence="4">
    <name type="scientific">Acidithiobacillus ferrianus</name>
    <dbReference type="NCBI Taxonomy" id="2678518"/>
    <lineage>
        <taxon>Bacteria</taxon>
        <taxon>Pseudomonadati</taxon>
        <taxon>Pseudomonadota</taxon>
        <taxon>Acidithiobacillia</taxon>
        <taxon>Acidithiobacillales</taxon>
        <taxon>Acidithiobacillaceae</taxon>
        <taxon>Acidithiobacillus</taxon>
    </lineage>
</organism>